<proteinExistence type="inferred from homology"/>
<evidence type="ECO:0000256" key="5">
    <source>
        <dbReference type="ARBA" id="ARBA00022692"/>
    </source>
</evidence>
<keyword evidence="15" id="KW-1185">Reference proteome</keyword>
<keyword evidence="9 12" id="KW-1133">Transmembrane helix</keyword>
<dbReference type="InterPro" id="IPR022919">
    <property type="entry name" value="Pept_M48_protease_HtpX"/>
</dbReference>
<dbReference type="RefSeq" id="WP_068281171.1">
    <property type="nucleotide sequence ID" value="NZ_CP014873.1"/>
</dbReference>
<dbReference type="AlphaFoldDB" id="A0A192H213"/>
<dbReference type="OrthoDB" id="15218at2"/>
<evidence type="ECO:0000256" key="4">
    <source>
        <dbReference type="ARBA" id="ARBA00022670"/>
    </source>
</evidence>
<dbReference type="CDD" id="cd07340">
    <property type="entry name" value="M48B_Htpx_like"/>
    <property type="match status" value="1"/>
</dbReference>
<feature type="domain" description="Peptidase M48" evidence="13">
    <location>
        <begin position="81"/>
        <end position="298"/>
    </location>
</feature>
<comment type="similarity">
    <text evidence="2 12">Belongs to the peptidase M48B family.</text>
</comment>
<evidence type="ECO:0000256" key="2">
    <source>
        <dbReference type="ARBA" id="ARBA00009779"/>
    </source>
</evidence>
<dbReference type="Pfam" id="PF01435">
    <property type="entry name" value="Peptidase_M48"/>
    <property type="match status" value="1"/>
</dbReference>
<keyword evidence="3 12" id="KW-1003">Cell membrane</keyword>
<dbReference type="STRING" id="375175.AYR53_05705"/>
<dbReference type="GO" id="GO:0006508">
    <property type="term" value="P:proteolysis"/>
    <property type="evidence" value="ECO:0007669"/>
    <property type="project" value="UniProtKB-KW"/>
</dbReference>
<dbReference type="Proteomes" id="UP000078582">
    <property type="component" value="Chromosome"/>
</dbReference>
<dbReference type="GO" id="GO:0008270">
    <property type="term" value="F:zinc ion binding"/>
    <property type="evidence" value="ECO:0007669"/>
    <property type="project" value="UniProtKB-UniRule"/>
</dbReference>
<evidence type="ECO:0000256" key="12">
    <source>
        <dbReference type="HAMAP-Rule" id="MF_00188"/>
    </source>
</evidence>
<evidence type="ECO:0000256" key="8">
    <source>
        <dbReference type="ARBA" id="ARBA00022833"/>
    </source>
</evidence>
<dbReference type="EMBL" id="CP014873">
    <property type="protein sequence ID" value="ANK62318.1"/>
    <property type="molecule type" value="Genomic_DNA"/>
</dbReference>
<keyword evidence="10 12" id="KW-0482">Metalloprotease</keyword>
<feature type="transmembrane region" description="Helical" evidence="12">
    <location>
        <begin position="156"/>
        <end position="178"/>
    </location>
</feature>
<comment type="cofactor">
    <cofactor evidence="12">
        <name>Zn(2+)</name>
        <dbReference type="ChEBI" id="CHEBI:29105"/>
    </cofactor>
    <text evidence="12">Binds 1 zinc ion per subunit.</text>
</comment>
<evidence type="ECO:0000256" key="1">
    <source>
        <dbReference type="ARBA" id="ARBA00004651"/>
    </source>
</evidence>
<keyword evidence="7 12" id="KW-0378">Hydrolase</keyword>
<evidence type="ECO:0000256" key="11">
    <source>
        <dbReference type="ARBA" id="ARBA00023136"/>
    </source>
</evidence>
<dbReference type="GO" id="GO:0004222">
    <property type="term" value="F:metalloendopeptidase activity"/>
    <property type="evidence" value="ECO:0007669"/>
    <property type="project" value="UniProtKB-UniRule"/>
</dbReference>
<dbReference type="InterPro" id="IPR001915">
    <property type="entry name" value="Peptidase_M48"/>
</dbReference>
<feature type="active site" evidence="12">
    <location>
        <position position="145"/>
    </location>
</feature>
<comment type="subcellular location">
    <subcellularLocation>
        <location evidence="1 12">Cell membrane</location>
        <topology evidence="1 12">Multi-pass membrane protein</topology>
    </subcellularLocation>
</comment>
<gene>
    <name evidence="12" type="primary">htpX</name>
    <name evidence="14" type="ORF">AYR53_05705</name>
</gene>
<evidence type="ECO:0000256" key="6">
    <source>
        <dbReference type="ARBA" id="ARBA00022723"/>
    </source>
</evidence>
<dbReference type="PANTHER" id="PTHR43221:SF1">
    <property type="entry name" value="PROTEASE HTPX"/>
    <property type="match status" value="1"/>
</dbReference>
<feature type="transmembrane region" description="Helical" evidence="12">
    <location>
        <begin position="198"/>
        <end position="218"/>
    </location>
</feature>
<evidence type="ECO:0000313" key="14">
    <source>
        <dbReference type="EMBL" id="ANK62318.1"/>
    </source>
</evidence>
<sequence>MLYQQIAQNKRKTWLVMLSFFCLLLIIGAAVGYAFFSSSLPGIVLAAIVAAIYITVMVGNSTGVVMGLNHAREVTDTEQYPQLWHIVEDMAMVARVPMPRVFIVTDSSPNAFATGNDPKHAAVAVTTGLLAMMDREELEGVIGHEISHIRNYDIRLATIAMALTAAISLLVNIGMRSFWWGGGRRRSRNNNEGNSGQIILLIGSIVVVILAPIAASLVQMALSRNREYLADASSVELTRNPTGLITALQKIGNSKPMKQADSASAALYIADPFKEKRSLTHLFTTHPPIEQRINRLEHL</sequence>
<evidence type="ECO:0000256" key="9">
    <source>
        <dbReference type="ARBA" id="ARBA00022989"/>
    </source>
</evidence>
<keyword evidence="8 12" id="KW-0862">Zinc</keyword>
<dbReference type="EC" id="3.4.24.-" evidence="12"/>
<feature type="binding site" evidence="12">
    <location>
        <position position="227"/>
    </location>
    <ligand>
        <name>Zn(2+)</name>
        <dbReference type="ChEBI" id="CHEBI:29105"/>
        <note>catalytic</note>
    </ligand>
</feature>
<name>A0A192H213_9LACO</name>
<feature type="binding site" evidence="12">
    <location>
        <position position="148"/>
    </location>
    <ligand>
        <name>Zn(2+)</name>
        <dbReference type="ChEBI" id="CHEBI:29105"/>
        <note>catalytic</note>
    </ligand>
</feature>
<feature type="binding site" evidence="12">
    <location>
        <position position="144"/>
    </location>
    <ligand>
        <name>Zn(2+)</name>
        <dbReference type="ChEBI" id="CHEBI:29105"/>
        <note>catalytic</note>
    </ligand>
</feature>
<evidence type="ECO:0000256" key="10">
    <source>
        <dbReference type="ARBA" id="ARBA00023049"/>
    </source>
</evidence>
<dbReference type="GeneID" id="42981743"/>
<keyword evidence="6 12" id="KW-0479">Metal-binding</keyword>
<dbReference type="GO" id="GO:0005886">
    <property type="term" value="C:plasma membrane"/>
    <property type="evidence" value="ECO:0007669"/>
    <property type="project" value="UniProtKB-SubCell"/>
</dbReference>
<feature type="transmembrane region" description="Helical" evidence="12">
    <location>
        <begin position="42"/>
        <end position="68"/>
    </location>
</feature>
<accession>A0A192H213</accession>
<keyword evidence="5 12" id="KW-0812">Transmembrane</keyword>
<reference evidence="14 15" key="1">
    <citation type="submission" date="2016-03" db="EMBL/GenBank/DDBJ databases">
        <title>Pediococcus and Lactobacillus from brewery environment - whole genome sequencing and assembly.</title>
        <authorList>
            <person name="Behr J."/>
            <person name="Geissler A.J."/>
            <person name="Vogel R.F."/>
        </authorList>
    </citation>
    <scope>NUCLEOTIDE SEQUENCE [LARGE SCALE GENOMIC DNA]</scope>
    <source>
        <strain evidence="14 15">TMW 1.1989</strain>
    </source>
</reference>
<dbReference type="HAMAP" id="MF_00188">
    <property type="entry name" value="Pept_M48_protease_HtpX"/>
    <property type="match status" value="1"/>
</dbReference>
<evidence type="ECO:0000313" key="15">
    <source>
        <dbReference type="Proteomes" id="UP000078582"/>
    </source>
</evidence>
<keyword evidence="11 12" id="KW-0472">Membrane</keyword>
<dbReference type="InterPro" id="IPR050083">
    <property type="entry name" value="HtpX_protease"/>
</dbReference>
<protein>
    <recommendedName>
        <fullName evidence="12">Protease HtpX homolog</fullName>
        <ecNumber evidence="12">3.4.24.-</ecNumber>
    </recommendedName>
</protein>
<evidence type="ECO:0000256" key="7">
    <source>
        <dbReference type="ARBA" id="ARBA00022801"/>
    </source>
</evidence>
<organism evidence="14 15">
    <name type="scientific">Loigolactobacillus backii</name>
    <dbReference type="NCBI Taxonomy" id="375175"/>
    <lineage>
        <taxon>Bacteria</taxon>
        <taxon>Bacillati</taxon>
        <taxon>Bacillota</taxon>
        <taxon>Bacilli</taxon>
        <taxon>Lactobacillales</taxon>
        <taxon>Lactobacillaceae</taxon>
        <taxon>Loigolactobacillus</taxon>
    </lineage>
</organism>
<feature type="transmembrane region" description="Helical" evidence="12">
    <location>
        <begin position="12"/>
        <end position="36"/>
    </location>
</feature>
<dbReference type="NCBIfam" id="NF003425">
    <property type="entry name" value="PRK04897.1"/>
    <property type="match status" value="1"/>
</dbReference>
<dbReference type="Gene3D" id="3.30.2010.10">
    <property type="entry name" value="Metalloproteases ('zincins'), catalytic domain"/>
    <property type="match status" value="1"/>
</dbReference>
<keyword evidence="4 12" id="KW-0645">Protease</keyword>
<evidence type="ECO:0000259" key="13">
    <source>
        <dbReference type="Pfam" id="PF01435"/>
    </source>
</evidence>
<dbReference type="PANTHER" id="PTHR43221">
    <property type="entry name" value="PROTEASE HTPX"/>
    <property type="match status" value="1"/>
</dbReference>
<evidence type="ECO:0000256" key="3">
    <source>
        <dbReference type="ARBA" id="ARBA00022475"/>
    </source>
</evidence>